<dbReference type="HOGENOM" id="CLU_045090_0_0_6"/>
<dbReference type="GO" id="GO:0032196">
    <property type="term" value="P:transposition"/>
    <property type="evidence" value="ECO:0007669"/>
    <property type="project" value="UniProtKB-KW"/>
</dbReference>
<evidence type="ECO:0000256" key="4">
    <source>
        <dbReference type="ARBA" id="ARBA00023125"/>
    </source>
</evidence>
<dbReference type="KEGG" id="noc:Noc_1587"/>
<organism evidence="8 9">
    <name type="scientific">Nitrosococcus oceani (strain ATCC 19707 / BCRC 17464 / JCM 30415 / NCIMB 11848 / C-107)</name>
    <dbReference type="NCBI Taxonomy" id="323261"/>
    <lineage>
        <taxon>Bacteria</taxon>
        <taxon>Pseudomonadati</taxon>
        <taxon>Pseudomonadota</taxon>
        <taxon>Gammaproteobacteria</taxon>
        <taxon>Chromatiales</taxon>
        <taxon>Chromatiaceae</taxon>
        <taxon>Nitrosococcus</taxon>
    </lineage>
</organism>
<dbReference type="InterPro" id="IPR051399">
    <property type="entry name" value="RNA-guided_DNA_endo/Transpos"/>
</dbReference>
<dbReference type="STRING" id="323261.Noc_1587"/>
<dbReference type="GO" id="GO:0003677">
    <property type="term" value="F:DNA binding"/>
    <property type="evidence" value="ECO:0007669"/>
    <property type="project" value="UniProtKB-KW"/>
</dbReference>
<dbReference type="PANTHER" id="PTHR30405">
    <property type="entry name" value="TRANSPOSASE"/>
    <property type="match status" value="1"/>
</dbReference>
<dbReference type="PANTHER" id="PTHR30405:SF11">
    <property type="entry name" value="RNA-GUIDED DNA ENDONUCLEASE RV2885C-RELATED"/>
    <property type="match status" value="1"/>
</dbReference>
<dbReference type="GO" id="GO:0006310">
    <property type="term" value="P:DNA recombination"/>
    <property type="evidence" value="ECO:0007669"/>
    <property type="project" value="UniProtKB-KW"/>
</dbReference>
<dbReference type="AlphaFoldDB" id="Q3JAT0"/>
<proteinExistence type="inferred from homology"/>
<keyword evidence="9" id="KW-1185">Reference proteome</keyword>
<comment type="similarity">
    <text evidence="1">In the C-terminal section; belongs to the transposase 35 family.</text>
</comment>
<keyword evidence="3" id="KW-0815">Transposition</keyword>
<feature type="domain" description="Probable transposase IS891/IS1136/IS1341" evidence="6">
    <location>
        <begin position="166"/>
        <end position="265"/>
    </location>
</feature>
<evidence type="ECO:0000259" key="6">
    <source>
        <dbReference type="Pfam" id="PF01385"/>
    </source>
</evidence>
<evidence type="ECO:0000256" key="3">
    <source>
        <dbReference type="ARBA" id="ARBA00022578"/>
    </source>
</evidence>
<evidence type="ECO:0000313" key="9">
    <source>
        <dbReference type="Proteomes" id="UP000006838"/>
    </source>
</evidence>
<name>Q3JAT0_NITOC</name>
<dbReference type="InParanoid" id="Q3JAT0"/>
<dbReference type="Pfam" id="PF07282">
    <property type="entry name" value="Cas12f1-like_TNB"/>
    <property type="match status" value="1"/>
</dbReference>
<dbReference type="InterPro" id="IPR010095">
    <property type="entry name" value="Cas12f1-like_TNB"/>
</dbReference>
<evidence type="ECO:0000256" key="5">
    <source>
        <dbReference type="ARBA" id="ARBA00023172"/>
    </source>
</evidence>
<evidence type="ECO:0000256" key="1">
    <source>
        <dbReference type="ARBA" id="ARBA00008761"/>
    </source>
</evidence>
<dbReference type="EMBL" id="CP000127">
    <property type="protein sequence ID" value="ABA58066.1"/>
    <property type="molecule type" value="Genomic_DNA"/>
</dbReference>
<dbReference type="NCBIfam" id="TIGR01766">
    <property type="entry name" value="IS200/IS605 family accessory protein TnpB-like domain"/>
    <property type="match status" value="1"/>
</dbReference>
<accession>Q3JAT0</accession>
<dbReference type="InterPro" id="IPR001959">
    <property type="entry name" value="Transposase"/>
</dbReference>
<feature type="domain" description="Cas12f1-like TNB" evidence="7">
    <location>
        <begin position="277"/>
        <end position="348"/>
    </location>
</feature>
<evidence type="ECO:0000259" key="7">
    <source>
        <dbReference type="Pfam" id="PF07282"/>
    </source>
</evidence>
<sequence>MSTVVKTLKVRVKDNKANALNRMAFEVNQVWNNANEITAEYSSVPMPGFGYLRSNFSAYDLHPFQKRYRKERGLNITAQTVQEVTEAHAKARRQFKKDKLRWRVSGGPRRSLGWVPFKKGAAKWKNGCLYFAGHYFKVWDSYGLSKYEFRSGSFSQDARGRWYFNIAVSVPVEKTTATKAVGMDLGLKDTATCSNGFKLEAHRFYRNGEAQLGKAQRANKKKRVKAIHAKIKNRRLDSIHKFTTQVVRENAFIVVGNLSSSGLAKTKMAKSVLDAGWFMLKTMIEYKSKRTQSEFIEVNEAYTTQACSCCGCISGSSPRGRAGLGIREWSCSECGAHHDRDVNAAMNILAAGHRRLAGGIPVL</sequence>
<evidence type="ECO:0000256" key="2">
    <source>
        <dbReference type="ARBA" id="ARBA00011044"/>
    </source>
</evidence>
<dbReference type="NCBIfam" id="NF040570">
    <property type="entry name" value="guided_TnpB"/>
    <property type="match status" value="1"/>
</dbReference>
<dbReference type="eggNOG" id="COG0675">
    <property type="taxonomic scope" value="Bacteria"/>
</dbReference>
<keyword evidence="4" id="KW-0238">DNA-binding</keyword>
<dbReference type="Proteomes" id="UP000006838">
    <property type="component" value="Chromosome"/>
</dbReference>
<dbReference type="RefSeq" id="WP_011330703.1">
    <property type="nucleotide sequence ID" value="NC_007484.1"/>
</dbReference>
<protein>
    <submittedName>
        <fullName evidence="8">Transposase</fullName>
    </submittedName>
</protein>
<dbReference type="Pfam" id="PF01385">
    <property type="entry name" value="OrfB_IS605"/>
    <property type="match status" value="1"/>
</dbReference>
<reference evidence="9" key="1">
    <citation type="journal article" date="2006" name="Appl. Environ. Microbiol.">
        <title>Complete genome sequence of the marine, chemolithoautotrophic, ammonia-oxidizing bacterium Nitrosococcus oceani ATCC 19707.</title>
        <authorList>
            <person name="Klotz M.G."/>
            <person name="Arp D.J."/>
            <person name="Chain P.S.G."/>
            <person name="El-Sheikh A.F."/>
            <person name="Hauser L.J."/>
            <person name="Hommes N.G."/>
            <person name="Larimer F.W."/>
            <person name="Malfatti S.A."/>
            <person name="Norton J.M."/>
            <person name="Poret-Peterson A.T."/>
            <person name="Vergez L.M."/>
            <person name="Ward B.B."/>
        </authorList>
    </citation>
    <scope>NUCLEOTIDE SEQUENCE [LARGE SCALE GENOMIC DNA]</scope>
    <source>
        <strain evidence="9">ATCC 19707 / BCRC 17464 / NCIMB 11848 / C-107</strain>
    </source>
</reference>
<evidence type="ECO:0000313" key="8">
    <source>
        <dbReference type="EMBL" id="ABA58066.1"/>
    </source>
</evidence>
<gene>
    <name evidence="8" type="ordered locus">Noc_1587</name>
</gene>
<comment type="similarity">
    <text evidence="2">In the N-terminal section; belongs to the transposase 2 family.</text>
</comment>
<keyword evidence="5" id="KW-0233">DNA recombination</keyword>